<protein>
    <submittedName>
        <fullName evidence="1">AEC family transporter</fullName>
    </submittedName>
</protein>
<accession>A0ACD1BGB2</accession>
<proteinExistence type="predicted"/>
<reference evidence="1" key="1">
    <citation type="submission" date="2020-04" db="EMBL/GenBank/DDBJ databases">
        <title>A novel bacterium ('Candidatus Sarcina troglodytae' sp. nov.) linked to a protracted, uniformly lethal epizootic among sanctuary western chimpanzees (Pan troglodytes verus) in Sierra Leone.</title>
        <authorList>
            <person name="Owens L.A."/>
            <person name="Colitti B."/>
            <person name="Hirji I."/>
            <person name="Pizaro A."/>
            <person name="Jaffe J.E."/>
            <person name="Moittie S."/>
            <person name="Bishop-Lilly K.A."/>
            <person name="Estrella L.A."/>
            <person name="Voegtly L.J."/>
            <person name="Kuhn J.H."/>
            <person name="Suen G."/>
            <person name="Deblois C.L."/>
            <person name="Dunn C."/>
            <person name="Juan-Salles C."/>
            <person name="Goldberg T.L."/>
        </authorList>
    </citation>
    <scope>NUCLEOTIDE SEQUENCE</scope>
    <source>
        <strain evidence="1">JB2</strain>
    </source>
</reference>
<keyword evidence="2" id="KW-1185">Reference proteome</keyword>
<name>A0ACD1BGB2_9CLOT</name>
<evidence type="ECO:0000313" key="2">
    <source>
        <dbReference type="Proteomes" id="UP000594603"/>
    </source>
</evidence>
<dbReference type="Proteomes" id="UP000594603">
    <property type="component" value="Chromosome"/>
</dbReference>
<sequence>MMFFTSIESVLTIVILIAVGYFLQKYKWFGPDFSKGISKLVVNVGLPCSIFTGILANLTVGSLGNLGIGLIFPFGTVIVSYIIAFILMKVFKIRPERRGIFLNGVANANTIFVGMPLNIALFGEASIPYYLVCYISNTISTWVIGIIIMSATDPHKEPGKKSFNWKKVLTPPLVGFIIGLIFLIFSIPVPDFINSALKYLGAFVTPLALIYIGIMLYNAGLKNMRLDRDSILALVGRFVICPIIIIVLIMIGTGAFGIVMPSIEKNSFIVQSATPMLAVLPILADQYHGDVKYATNITTISTVLFIVVVPVLMLITQYIK</sequence>
<dbReference type="EMBL" id="CP051754">
    <property type="protein sequence ID" value="QPJ86475.1"/>
    <property type="molecule type" value="Genomic_DNA"/>
</dbReference>
<gene>
    <name evidence="1" type="ORF">HH195_01280</name>
</gene>
<evidence type="ECO:0000313" key="1">
    <source>
        <dbReference type="EMBL" id="QPJ86475.1"/>
    </source>
</evidence>
<organism evidence="1 2">
    <name type="scientific">Candidatus Sarcina troglodytae</name>
    <dbReference type="NCBI Taxonomy" id="2726954"/>
    <lineage>
        <taxon>Bacteria</taxon>
        <taxon>Bacillati</taxon>
        <taxon>Bacillota</taxon>
        <taxon>Clostridia</taxon>
        <taxon>Eubacteriales</taxon>
        <taxon>Clostridiaceae</taxon>
        <taxon>Sarcina</taxon>
    </lineage>
</organism>